<name>A0A075K1D6_9GAMM</name>
<proteinExistence type="predicted"/>
<dbReference type="Proteomes" id="UP000027987">
    <property type="component" value="Chromosome"/>
</dbReference>
<dbReference type="KEGG" id="dja:HY57_10110"/>
<dbReference type="EMBL" id="CP008884">
    <property type="protein sequence ID" value="AIF47595.1"/>
    <property type="molecule type" value="Genomic_DNA"/>
</dbReference>
<dbReference type="OrthoDB" id="6864769at2"/>
<organism evidence="1 2">
    <name type="scientific">Dyella japonica A8</name>
    <dbReference type="NCBI Taxonomy" id="1217721"/>
    <lineage>
        <taxon>Bacteria</taxon>
        <taxon>Pseudomonadati</taxon>
        <taxon>Pseudomonadota</taxon>
        <taxon>Gammaproteobacteria</taxon>
        <taxon>Lysobacterales</taxon>
        <taxon>Rhodanobacteraceae</taxon>
        <taxon>Dyella</taxon>
    </lineage>
</organism>
<sequence>MTTLPKVDVYTPGAGCLLCMAAASMANSKLTTYSHSLPEEGLPKLKDDVATLLRKRGLDAVVINEDIDVSKLPSAKSSGADMAKKDFSSLRAKYSVDHLVVIQIQEVGFERPYSAYIPSSDPKGVVIGLGYEVNLANNTYEWYSPVNIHVAAEGKWDEPPTFPGLTNAYFQALETGKDTFLKPFKG</sequence>
<evidence type="ECO:0000313" key="2">
    <source>
        <dbReference type="Proteomes" id="UP000027987"/>
    </source>
</evidence>
<dbReference type="HOGENOM" id="CLU_100869_0_0_6"/>
<accession>A0A075K1D6</accession>
<dbReference type="PATRIC" id="fig|1217721.7.peg.2090"/>
<evidence type="ECO:0000313" key="1">
    <source>
        <dbReference type="EMBL" id="AIF47595.1"/>
    </source>
</evidence>
<dbReference type="AlphaFoldDB" id="A0A075K1D6"/>
<keyword evidence="2" id="KW-1185">Reference proteome</keyword>
<reference evidence="1 2" key="1">
    <citation type="submission" date="2014-07" db="EMBL/GenBank/DDBJ databases">
        <title>Complete Genome Sequence of Dyella japonica Strain A8 Isolated from Malaysian Tropical Soil.</title>
        <authorList>
            <person name="Hui R.K.H."/>
            <person name="Chen J.-W."/>
            <person name="Chan K.-G."/>
            <person name="Leung F.C.C."/>
        </authorList>
    </citation>
    <scope>NUCLEOTIDE SEQUENCE [LARGE SCALE GENOMIC DNA]</scope>
    <source>
        <strain evidence="1 2">A8</strain>
    </source>
</reference>
<protein>
    <submittedName>
        <fullName evidence="1">Uncharacterized protein</fullName>
    </submittedName>
</protein>
<dbReference type="RefSeq" id="WP_019465110.1">
    <property type="nucleotide sequence ID" value="NZ_ALOY01000148.1"/>
</dbReference>
<gene>
    <name evidence="1" type="ORF">HY57_10110</name>
</gene>